<protein>
    <recommendedName>
        <fullName evidence="3">Sterile alpha motif domain-containing protein 9-like</fullName>
    </recommendedName>
</protein>
<gene>
    <name evidence="1" type="ORF">J4Q44_G00245570</name>
</gene>
<evidence type="ECO:0000313" key="1">
    <source>
        <dbReference type="EMBL" id="KAK6305777.1"/>
    </source>
</evidence>
<dbReference type="AlphaFoldDB" id="A0AAN8L5Y8"/>
<accession>A0AAN8L5Y8</accession>
<dbReference type="EMBL" id="JAGTTL010000022">
    <property type="protein sequence ID" value="KAK6305777.1"/>
    <property type="molecule type" value="Genomic_DNA"/>
</dbReference>
<reference evidence="1 2" key="1">
    <citation type="submission" date="2021-04" db="EMBL/GenBank/DDBJ databases">
        <authorList>
            <person name="De Guttry C."/>
            <person name="Zahm M."/>
            <person name="Klopp C."/>
            <person name="Cabau C."/>
            <person name="Louis A."/>
            <person name="Berthelot C."/>
            <person name="Parey E."/>
            <person name="Roest Crollius H."/>
            <person name="Montfort J."/>
            <person name="Robinson-Rechavi M."/>
            <person name="Bucao C."/>
            <person name="Bouchez O."/>
            <person name="Gislard M."/>
            <person name="Lluch J."/>
            <person name="Milhes M."/>
            <person name="Lampietro C."/>
            <person name="Lopez Roques C."/>
            <person name="Donnadieu C."/>
            <person name="Braasch I."/>
            <person name="Desvignes T."/>
            <person name="Postlethwait J."/>
            <person name="Bobe J."/>
            <person name="Wedekind C."/>
            <person name="Guiguen Y."/>
        </authorList>
    </citation>
    <scope>NUCLEOTIDE SEQUENCE [LARGE SCALE GENOMIC DNA]</scope>
    <source>
        <strain evidence="1">Cs_M1</strain>
        <tissue evidence="1">Blood</tissue>
    </source>
</reference>
<comment type="caution">
    <text evidence="1">The sequence shown here is derived from an EMBL/GenBank/DDBJ whole genome shotgun (WGS) entry which is preliminary data.</text>
</comment>
<dbReference type="PANTHER" id="PTHR16155:SF18">
    <property type="entry name" value="STERILE ALPHA MOTIF DOMAIN-CONTAINING PROTEIN 9-LIKE"/>
    <property type="match status" value="1"/>
</dbReference>
<keyword evidence="2" id="KW-1185">Reference proteome</keyword>
<name>A0AAN8L5Y8_9TELE</name>
<evidence type="ECO:0000313" key="2">
    <source>
        <dbReference type="Proteomes" id="UP001356427"/>
    </source>
</evidence>
<dbReference type="PANTHER" id="PTHR16155">
    <property type="entry name" value="DED DOMAIN-CONTAINING PROTEIN"/>
    <property type="match status" value="1"/>
</dbReference>
<evidence type="ECO:0008006" key="3">
    <source>
        <dbReference type="Google" id="ProtNLM"/>
    </source>
</evidence>
<proteinExistence type="predicted"/>
<sequence length="999" mass="114765">MAGKVIPTLPNAGGGGILMDSELMDSLSFLDVLSANEFEGEQIDPAVALETESDFYKGTPPKWMNFYLADERASDSSATPTGEEHDIGLIRRDGYEKLRELIKVQRQGSWSVNSIKLSHQPGSGGTTLAMQILWDLRKELRCAVLVDPSSDKKDIGKQVQKDPLSDTRTIAKQVVKLFATGDPENQNTVLLLQDNEHLRDPLQDFLIREITEQKISAKCPVVIILQCIRSAYIIDDEEDESRTEADLLLKSSLSDKEKTSLVSIEKQIQRHHRDEMGKFHSFNIMQHDFNEEYMRKTFCSDEGKEITKYLQQNKASRNTKLFAFLALVNSYVPGSYLLQSQCEAFLSHQDPYGVNLSFQKRMQPFSDLIVTFSRHGGEDKRVRISHPVLAHQCVQLLADAGIARSSATLDFLQYLTRQQIQPSLLLFFKDMLTKRETTSNGQEMFSRLILDIEKHEGIPECANVLKTASETFKHDPFYPQSLARFYYIKMSDFTRAEIWAERAKERVPTNSFIADTLGQVHKNHLYKQVNGKSGEKSGARDILFWAEKAIKAFKQEEELAEKETVNHMEDDSPTKMYHTFNNRGIFGYLQVANIVYNSLTNLNPKWRKILTQEISAEHLSVLFEDRKLMKYKTFITSLRVAVENKFYNFFESYLTYSEPRNWKDQPTYFQRDIVDCFCKYTSAPSPKEDLPLKTLKEKMASTFPGLSSLNQNASESNLSKITELWKIINKENPDDVNTACNYILANFIQINGPVASAEPATLPQLRTILQKFMEEEKTKLWTPEFYLLVLLLFWPEEAREGDVTNDIDLNKYVERMKQAFDNKYKKYLQSRELVPLFYLGKGAGLKRLVHKSSIDNICERLKRKSRTANKTRGSAEIRDTCIQDHLLRVKGVVRVYKAFARMADKEIEIRPQKQASVWKDGYISFYLGFDISGPVAFDIKYTIYTVVSGSNVQQKMKYAIGSEGTIMEESKTLLRGKSYLDLYYSGLRKYILHFYILVI</sequence>
<dbReference type="Proteomes" id="UP001356427">
    <property type="component" value="Unassembled WGS sequence"/>
</dbReference>
<dbReference type="GO" id="GO:0005737">
    <property type="term" value="C:cytoplasm"/>
    <property type="evidence" value="ECO:0007669"/>
    <property type="project" value="TreeGrafter"/>
</dbReference>
<organism evidence="1 2">
    <name type="scientific">Coregonus suidteri</name>
    <dbReference type="NCBI Taxonomy" id="861788"/>
    <lineage>
        <taxon>Eukaryota</taxon>
        <taxon>Metazoa</taxon>
        <taxon>Chordata</taxon>
        <taxon>Craniata</taxon>
        <taxon>Vertebrata</taxon>
        <taxon>Euteleostomi</taxon>
        <taxon>Actinopterygii</taxon>
        <taxon>Neopterygii</taxon>
        <taxon>Teleostei</taxon>
        <taxon>Protacanthopterygii</taxon>
        <taxon>Salmoniformes</taxon>
        <taxon>Salmonidae</taxon>
        <taxon>Coregoninae</taxon>
        <taxon>Coregonus</taxon>
    </lineage>
</organism>